<evidence type="ECO:0000256" key="2">
    <source>
        <dbReference type="ARBA" id="ARBA00023043"/>
    </source>
</evidence>
<dbReference type="InterPro" id="IPR036770">
    <property type="entry name" value="Ankyrin_rpt-contain_sf"/>
</dbReference>
<dbReference type="OrthoDB" id="823504at2759"/>
<evidence type="ECO:0000313" key="5">
    <source>
        <dbReference type="EMBL" id="TVY17436.1"/>
    </source>
</evidence>
<accession>A0A8T9BD68</accession>
<name>A0A8T9BD68_9HELO</name>
<evidence type="ECO:0000256" key="4">
    <source>
        <dbReference type="SAM" id="MobiDB-lite"/>
    </source>
</evidence>
<evidence type="ECO:0000256" key="3">
    <source>
        <dbReference type="PROSITE-ProRule" id="PRU00023"/>
    </source>
</evidence>
<dbReference type="SUPFAM" id="SSF48403">
    <property type="entry name" value="Ankyrin repeat"/>
    <property type="match status" value="2"/>
</dbReference>
<keyword evidence="1" id="KW-0677">Repeat</keyword>
<feature type="compositionally biased region" description="Basic and acidic residues" evidence="4">
    <location>
        <begin position="532"/>
        <end position="547"/>
    </location>
</feature>
<dbReference type="Proteomes" id="UP000469559">
    <property type="component" value="Unassembled WGS sequence"/>
</dbReference>
<dbReference type="SMART" id="SM00248">
    <property type="entry name" value="ANK"/>
    <property type="match status" value="10"/>
</dbReference>
<dbReference type="Gene3D" id="1.25.40.20">
    <property type="entry name" value="Ankyrin repeat-containing domain"/>
    <property type="match status" value="3"/>
</dbReference>
<keyword evidence="6" id="KW-1185">Reference proteome</keyword>
<comment type="caution">
    <text evidence="5">The sequence shown here is derived from an EMBL/GenBank/DDBJ whole genome shotgun (WGS) entry which is preliminary data.</text>
</comment>
<evidence type="ECO:0000313" key="6">
    <source>
        <dbReference type="Proteomes" id="UP000469559"/>
    </source>
</evidence>
<reference evidence="5 6" key="1">
    <citation type="submission" date="2018-05" db="EMBL/GenBank/DDBJ databases">
        <title>Whole genome sequencing for identification of molecular markers to develop diagnostic detection tools for the regulated plant pathogen Lachnellula willkommii.</title>
        <authorList>
            <person name="Giroux E."/>
            <person name="Bilodeau G."/>
        </authorList>
    </citation>
    <scope>NUCLEOTIDE SEQUENCE [LARGE SCALE GENOMIC DNA]</scope>
    <source>
        <strain evidence="5 6">CBS 203.66</strain>
    </source>
</reference>
<gene>
    <name evidence="5" type="primary">FPV162</name>
    <name evidence="5" type="ORF">LARI1_G005322</name>
</gene>
<dbReference type="AlphaFoldDB" id="A0A8T9BD68"/>
<feature type="repeat" description="ANK" evidence="3">
    <location>
        <begin position="422"/>
        <end position="455"/>
    </location>
</feature>
<dbReference type="PROSITE" id="PS50088">
    <property type="entry name" value="ANK_REPEAT"/>
    <property type="match status" value="2"/>
</dbReference>
<dbReference type="Pfam" id="PF12796">
    <property type="entry name" value="Ank_2"/>
    <property type="match status" value="1"/>
</dbReference>
<evidence type="ECO:0000256" key="1">
    <source>
        <dbReference type="ARBA" id="ARBA00022737"/>
    </source>
</evidence>
<proteinExistence type="predicted"/>
<dbReference type="PANTHER" id="PTHR24173:SF74">
    <property type="entry name" value="ANKYRIN REPEAT DOMAIN-CONTAINING PROTEIN 16"/>
    <property type="match status" value="1"/>
</dbReference>
<dbReference type="EMBL" id="QGMF01000256">
    <property type="protein sequence ID" value="TVY17436.1"/>
    <property type="molecule type" value="Genomic_DNA"/>
</dbReference>
<feature type="compositionally biased region" description="Basic residues" evidence="4">
    <location>
        <begin position="549"/>
        <end position="562"/>
    </location>
</feature>
<dbReference type="PANTHER" id="PTHR24173">
    <property type="entry name" value="ANKYRIN REPEAT CONTAINING"/>
    <property type="match status" value="1"/>
</dbReference>
<feature type="repeat" description="ANK" evidence="3">
    <location>
        <begin position="348"/>
        <end position="390"/>
    </location>
</feature>
<sequence length="562" mass="62418">MAAQQALPVSPYHEFHQPDDITSIALFDHDGTTALYEKGEYGNDLICRIIQLNDVSALKQYLLREPMRGLAANLAIYTDPFYTATYYASIDCLRILLEHHAIHGTPAQLEAPNSTDYLLLNVASSRAHLDMARFLLGCQPAYVDIHARKWDMTALLCAAASFTPHLPDTVPASSEPKEYLRHHVARSEELMQLLLDRGACARDATNWANIHETVLSLAISRASPGLVKRLIDEGADVHAKTTRKLEPWSGYDEELLQDFTPLHVGSLYLNSEGIQILLDRRGSGIDISDMLLYRDSSESLPLHWAAGSFNQPENEVWARDDIVAQATDTIKLLLKGSNASSINIPDKRGNTALHLASSGEAQSGSEHSFVARAIVKLLLEHGADAGLRNQKGQTPLHLVTKDTALMELLLANGAGLNHADVDGNTALHFAAINLRYIEAVRFLISRGADLHARNSKGNTPLHEAAGGYYMNDTRRLTSGSYRDGHMRWTNTDLMRLQDEVMGVFLDAGCDLDHQCNVAGKTPRMILEETRRKWKEREESWRRRDQIRAGRGRGSGRGRGRGR</sequence>
<dbReference type="PROSITE" id="PS50297">
    <property type="entry name" value="ANK_REP_REGION"/>
    <property type="match status" value="2"/>
</dbReference>
<dbReference type="InterPro" id="IPR002110">
    <property type="entry name" value="Ankyrin_rpt"/>
</dbReference>
<organism evidence="5 6">
    <name type="scientific">Lachnellula arida</name>
    <dbReference type="NCBI Taxonomy" id="1316785"/>
    <lineage>
        <taxon>Eukaryota</taxon>
        <taxon>Fungi</taxon>
        <taxon>Dikarya</taxon>
        <taxon>Ascomycota</taxon>
        <taxon>Pezizomycotina</taxon>
        <taxon>Leotiomycetes</taxon>
        <taxon>Helotiales</taxon>
        <taxon>Lachnaceae</taxon>
        <taxon>Lachnellula</taxon>
    </lineage>
</organism>
<feature type="region of interest" description="Disordered" evidence="4">
    <location>
        <begin position="532"/>
        <end position="562"/>
    </location>
</feature>
<keyword evidence="2 3" id="KW-0040">ANK repeat</keyword>
<protein>
    <submittedName>
        <fullName evidence="5">Putative ankyrin repeat protein</fullName>
    </submittedName>
</protein>